<keyword evidence="3" id="KW-1185">Reference proteome</keyword>
<dbReference type="InParanoid" id="G8ZMS4"/>
<dbReference type="RefSeq" id="XP_003679129.1">
    <property type="nucleotide sequence ID" value="XM_003679081.1"/>
</dbReference>
<accession>G8ZMS4</accession>
<feature type="region of interest" description="Disordered" evidence="1">
    <location>
        <begin position="170"/>
        <end position="217"/>
    </location>
</feature>
<evidence type="ECO:0000313" key="2">
    <source>
        <dbReference type="EMBL" id="CCE89918.1"/>
    </source>
</evidence>
<feature type="region of interest" description="Disordered" evidence="1">
    <location>
        <begin position="100"/>
        <end position="156"/>
    </location>
</feature>
<protein>
    <recommendedName>
        <fullName evidence="4">Regulator of calcineurin 2</fullName>
    </recommendedName>
</protein>
<proteinExistence type="predicted"/>
<name>G8ZMS4_TORDE</name>
<feature type="compositionally biased region" description="Basic and acidic residues" evidence="1">
    <location>
        <begin position="101"/>
        <end position="119"/>
    </location>
</feature>
<dbReference type="GeneID" id="11502645"/>
<evidence type="ECO:0000313" key="3">
    <source>
        <dbReference type="Proteomes" id="UP000005627"/>
    </source>
</evidence>
<feature type="compositionally biased region" description="Polar residues" evidence="1">
    <location>
        <begin position="188"/>
        <end position="200"/>
    </location>
</feature>
<dbReference type="AlphaFoldDB" id="G8ZMS4"/>
<dbReference type="HOGENOM" id="CLU_085163_0_0_1"/>
<gene>
    <name evidence="2" type="primary">TDEL0A05860</name>
    <name evidence="2" type="ORF">TDEL_0A05860</name>
</gene>
<dbReference type="EMBL" id="HE616742">
    <property type="protein sequence ID" value="CCE89918.1"/>
    <property type="molecule type" value="Genomic_DNA"/>
</dbReference>
<dbReference type="OrthoDB" id="4069757at2759"/>
<dbReference type="eggNOG" id="ENOG502S1FA">
    <property type="taxonomic scope" value="Eukaryota"/>
</dbReference>
<feature type="compositionally biased region" description="Polar residues" evidence="1">
    <location>
        <begin position="124"/>
        <end position="133"/>
    </location>
</feature>
<organism evidence="2 3">
    <name type="scientific">Torulaspora delbrueckii</name>
    <name type="common">Yeast</name>
    <name type="synonym">Candida colliculosa</name>
    <dbReference type="NCBI Taxonomy" id="4950"/>
    <lineage>
        <taxon>Eukaryota</taxon>
        <taxon>Fungi</taxon>
        <taxon>Dikarya</taxon>
        <taxon>Ascomycota</taxon>
        <taxon>Saccharomycotina</taxon>
        <taxon>Saccharomycetes</taxon>
        <taxon>Saccharomycetales</taxon>
        <taxon>Saccharomycetaceae</taxon>
        <taxon>Torulaspora</taxon>
    </lineage>
</organism>
<dbReference type="Proteomes" id="UP000005627">
    <property type="component" value="Chromosome 1"/>
</dbReference>
<dbReference type="FunCoup" id="G8ZMS4">
    <property type="interactions" value="124"/>
</dbReference>
<sequence length="217" mass="24481">MDTKLKEPRTQILITDIPKKQLESKWPVELERQLFEQKFPELKRKLQYYTPLAFLNRIVLIFEDEVAAVKVYDYLKESLLGNGHSFRIYLTESLLARPRAKSVDQVRESSEQIGGKDKPVLSIDTDTSKTGVNSSSLSLGSPSLSPDRNNLDSPTLLKFDNESKLHYYQEPLPGMHKTRSPPRFSPTLKINTTASGSSGDLNRPPPSPSITINGFPH</sequence>
<evidence type="ECO:0000256" key="1">
    <source>
        <dbReference type="SAM" id="MobiDB-lite"/>
    </source>
</evidence>
<feature type="compositionally biased region" description="Low complexity" evidence="1">
    <location>
        <begin position="134"/>
        <end position="146"/>
    </location>
</feature>
<evidence type="ECO:0008006" key="4">
    <source>
        <dbReference type="Google" id="ProtNLM"/>
    </source>
</evidence>
<dbReference type="KEGG" id="tdl:TDEL_0A05860"/>
<reference evidence="2 3" key="1">
    <citation type="journal article" date="2011" name="Proc. Natl. Acad. Sci. U.S.A.">
        <title>Evolutionary erosion of yeast sex chromosomes by mating-type switching accidents.</title>
        <authorList>
            <person name="Gordon J.L."/>
            <person name="Armisen D."/>
            <person name="Proux-Wera E."/>
            <person name="Oheigeartaigh S.S."/>
            <person name="Byrne K.P."/>
            <person name="Wolfe K.H."/>
        </authorList>
    </citation>
    <scope>NUCLEOTIDE SEQUENCE [LARGE SCALE GENOMIC DNA]</scope>
    <source>
        <strain evidence="3">ATCC 10662 / CBS 1146 / NBRC 0425 / NCYC 2629 / NRRL Y-866</strain>
    </source>
</reference>